<keyword evidence="3" id="KW-1185">Reference proteome</keyword>
<evidence type="ECO:0000313" key="2">
    <source>
        <dbReference type="EMBL" id="CAL0305175.1"/>
    </source>
</evidence>
<dbReference type="AlphaFoldDB" id="A0AAV1W782"/>
<sequence length="104" mass="11190">MDGDHLSHLVFPVVSQADQNAPLNQQTQSTSYQPQPHAPSPPSFHHLLHQQQHQLFWTYQRQEIQHINDFNDTGVVAGGGEACCGPCLCAAAFAGVAVGVAECG</sequence>
<evidence type="ECO:0000256" key="1">
    <source>
        <dbReference type="SAM" id="MobiDB-lite"/>
    </source>
</evidence>
<feature type="compositionally biased region" description="Low complexity" evidence="1">
    <location>
        <begin position="25"/>
        <end position="35"/>
    </location>
</feature>
<accession>A0AAV1W782</accession>
<comment type="caution">
    <text evidence="2">The sequence shown here is derived from an EMBL/GenBank/DDBJ whole genome shotgun (WGS) entry which is preliminary data.</text>
</comment>
<protein>
    <submittedName>
        <fullName evidence="2">Uncharacterized protein</fullName>
    </submittedName>
</protein>
<reference evidence="2 3" key="1">
    <citation type="submission" date="2024-03" db="EMBL/GenBank/DDBJ databases">
        <authorList>
            <person name="Martinez-Hernandez J."/>
        </authorList>
    </citation>
    <scope>NUCLEOTIDE SEQUENCE [LARGE SCALE GENOMIC DNA]</scope>
</reference>
<organism evidence="2 3">
    <name type="scientific">Lupinus luteus</name>
    <name type="common">European yellow lupine</name>
    <dbReference type="NCBI Taxonomy" id="3873"/>
    <lineage>
        <taxon>Eukaryota</taxon>
        <taxon>Viridiplantae</taxon>
        <taxon>Streptophyta</taxon>
        <taxon>Embryophyta</taxon>
        <taxon>Tracheophyta</taxon>
        <taxon>Spermatophyta</taxon>
        <taxon>Magnoliopsida</taxon>
        <taxon>eudicotyledons</taxon>
        <taxon>Gunneridae</taxon>
        <taxon>Pentapetalae</taxon>
        <taxon>rosids</taxon>
        <taxon>fabids</taxon>
        <taxon>Fabales</taxon>
        <taxon>Fabaceae</taxon>
        <taxon>Papilionoideae</taxon>
        <taxon>50 kb inversion clade</taxon>
        <taxon>genistoids sensu lato</taxon>
        <taxon>core genistoids</taxon>
        <taxon>Genisteae</taxon>
        <taxon>Lupinus</taxon>
    </lineage>
</organism>
<proteinExistence type="predicted"/>
<name>A0AAV1W782_LUPLU</name>
<dbReference type="EMBL" id="CAXHTB010000004">
    <property type="protein sequence ID" value="CAL0305175.1"/>
    <property type="molecule type" value="Genomic_DNA"/>
</dbReference>
<gene>
    <name evidence="2" type="ORF">LLUT_LOCUS6235</name>
</gene>
<evidence type="ECO:0000313" key="3">
    <source>
        <dbReference type="Proteomes" id="UP001497480"/>
    </source>
</evidence>
<feature type="region of interest" description="Disordered" evidence="1">
    <location>
        <begin position="20"/>
        <end position="45"/>
    </location>
</feature>
<dbReference type="Proteomes" id="UP001497480">
    <property type="component" value="Unassembled WGS sequence"/>
</dbReference>